<dbReference type="Pfam" id="PF02625">
    <property type="entry name" value="XdhC_CoxI"/>
    <property type="match status" value="1"/>
</dbReference>
<dbReference type="Gene3D" id="3.40.50.720">
    <property type="entry name" value="NAD(P)-binding Rossmann-like Domain"/>
    <property type="match status" value="1"/>
</dbReference>
<dbReference type="InterPro" id="IPR003777">
    <property type="entry name" value="XdhC_CoxI"/>
</dbReference>
<feature type="domain" description="XdhC Rossmann" evidence="2">
    <location>
        <begin position="188"/>
        <end position="329"/>
    </location>
</feature>
<evidence type="ECO:0000259" key="2">
    <source>
        <dbReference type="Pfam" id="PF13478"/>
    </source>
</evidence>
<proteinExistence type="predicted"/>
<dbReference type="Pfam" id="PF13478">
    <property type="entry name" value="XdhC_C"/>
    <property type="match status" value="1"/>
</dbReference>
<evidence type="ECO:0000313" key="3">
    <source>
        <dbReference type="EMBL" id="SDE96547.1"/>
    </source>
</evidence>
<dbReference type="EMBL" id="LT629690">
    <property type="protein sequence ID" value="SDE96547.1"/>
    <property type="molecule type" value="Genomic_DNA"/>
</dbReference>
<feature type="domain" description="XdhC- CoxI" evidence="1">
    <location>
        <begin position="11"/>
        <end position="75"/>
    </location>
</feature>
<evidence type="ECO:0000313" key="4">
    <source>
        <dbReference type="Proteomes" id="UP000182427"/>
    </source>
</evidence>
<organism evidence="3 4">
    <name type="scientific">Terriglobus roseus</name>
    <dbReference type="NCBI Taxonomy" id="392734"/>
    <lineage>
        <taxon>Bacteria</taxon>
        <taxon>Pseudomonadati</taxon>
        <taxon>Acidobacteriota</taxon>
        <taxon>Terriglobia</taxon>
        <taxon>Terriglobales</taxon>
        <taxon>Acidobacteriaceae</taxon>
        <taxon>Terriglobus</taxon>
    </lineage>
</organism>
<accession>A0A1G7H7X6</accession>
<gene>
    <name evidence="3" type="ORF">SAMN05444167_0953</name>
</gene>
<protein>
    <submittedName>
        <fullName evidence="3">Xanthine and CO dehydrogenase maturation factor, XdhC/CoxF family</fullName>
    </submittedName>
</protein>
<dbReference type="Proteomes" id="UP000182427">
    <property type="component" value="Chromosome I"/>
</dbReference>
<dbReference type="OrthoDB" id="9773039at2"/>
<dbReference type="RefSeq" id="WP_083344151.1">
    <property type="nucleotide sequence ID" value="NZ_LT629690.1"/>
</dbReference>
<dbReference type="PANTHER" id="PTHR30388:SF6">
    <property type="entry name" value="XANTHINE DEHYDROGENASE SUBUNIT A-RELATED"/>
    <property type="match status" value="1"/>
</dbReference>
<sequence>MRERRQIIDRWQRGDGSVLATLFHVSGSSYRQPGARLLVCKDGSYEGSISGGCLEADLVRKATWLVRDGAAIKRYSTVFDTASEVPYGLGCGGVLDVLLEPLDSEEGKALLRAFEDHIGGKERFVVTWLPSTSTTLRRVIVDGGGRILFASSGLSQEEVLKAQRKSSGPTRLTVDGVVCEHLKPPQRLFIFGAGDDAKPLVTMASLLGWNVTVVDGRTHLAAADRFPERHVRVSSSREEILHEVSDHDAAVIMTHSFEQDRDCLIALLSKRPKYLGLLGSRQRSSLLMGDAAVRLGLSIEECCQVVSAPVGLDIGGEGPEDIALAIIAEAQAVCSGKAQTREKLSAHRVQSYLVDVDSERQIFSRCELNTQ</sequence>
<reference evidence="3 4" key="1">
    <citation type="submission" date="2016-10" db="EMBL/GenBank/DDBJ databases">
        <authorList>
            <person name="de Groot N.N."/>
        </authorList>
    </citation>
    <scope>NUCLEOTIDE SEQUENCE [LARGE SCALE GENOMIC DNA]</scope>
    <source>
        <strain evidence="3 4">GAS232</strain>
    </source>
</reference>
<keyword evidence="4" id="KW-1185">Reference proteome</keyword>
<name>A0A1G7H7X6_9BACT</name>
<dbReference type="InterPro" id="IPR027051">
    <property type="entry name" value="XdhC_Rossmann_dom"/>
</dbReference>
<dbReference type="InterPro" id="IPR052698">
    <property type="entry name" value="MoCofactor_Util/Proc"/>
</dbReference>
<dbReference type="PANTHER" id="PTHR30388">
    <property type="entry name" value="ALDEHYDE OXIDOREDUCTASE MOLYBDENUM COFACTOR ASSEMBLY PROTEIN"/>
    <property type="match status" value="1"/>
</dbReference>
<dbReference type="AlphaFoldDB" id="A0A1G7H7X6"/>
<evidence type="ECO:0000259" key="1">
    <source>
        <dbReference type="Pfam" id="PF02625"/>
    </source>
</evidence>